<dbReference type="InterPro" id="IPR036388">
    <property type="entry name" value="WH-like_DNA-bd_sf"/>
</dbReference>
<feature type="DNA-binding region" description="OmpR/PhoB-type" evidence="6">
    <location>
        <begin position="1"/>
        <end position="93"/>
    </location>
</feature>
<dbReference type="InterPro" id="IPR011990">
    <property type="entry name" value="TPR-like_helical_dom_sf"/>
</dbReference>
<evidence type="ECO:0000259" key="7">
    <source>
        <dbReference type="PROSITE" id="PS51755"/>
    </source>
</evidence>
<name>A0ABX1FSS8_9PSEU</name>
<dbReference type="SUPFAM" id="SSF48452">
    <property type="entry name" value="TPR-like"/>
    <property type="match status" value="3"/>
</dbReference>
<dbReference type="InterPro" id="IPR019734">
    <property type="entry name" value="TPR_rpt"/>
</dbReference>
<evidence type="ECO:0000313" key="8">
    <source>
        <dbReference type="EMBL" id="NKE62108.1"/>
    </source>
</evidence>
<dbReference type="PROSITE" id="PS50005">
    <property type="entry name" value="TPR"/>
    <property type="match status" value="2"/>
</dbReference>
<keyword evidence="3 6" id="KW-0238">DNA-binding</keyword>
<dbReference type="SMART" id="SM00862">
    <property type="entry name" value="Trans_reg_C"/>
    <property type="match status" value="1"/>
</dbReference>
<dbReference type="InterPro" id="IPR016032">
    <property type="entry name" value="Sig_transdc_resp-reg_C-effctor"/>
</dbReference>
<dbReference type="EMBL" id="VSRL01000221">
    <property type="protein sequence ID" value="NKE62108.1"/>
    <property type="molecule type" value="Genomic_DNA"/>
</dbReference>
<evidence type="ECO:0000256" key="1">
    <source>
        <dbReference type="ARBA" id="ARBA00005820"/>
    </source>
</evidence>
<feature type="repeat" description="TPR" evidence="5">
    <location>
        <begin position="811"/>
        <end position="844"/>
    </location>
</feature>
<feature type="repeat" description="TPR" evidence="5">
    <location>
        <begin position="771"/>
        <end position="804"/>
    </location>
</feature>
<dbReference type="PROSITE" id="PS51755">
    <property type="entry name" value="OMPR_PHOB"/>
    <property type="match status" value="1"/>
</dbReference>
<dbReference type="InterPro" id="IPR027417">
    <property type="entry name" value="P-loop_NTPase"/>
</dbReference>
<dbReference type="SUPFAM" id="SSF52540">
    <property type="entry name" value="P-loop containing nucleoside triphosphate hydrolases"/>
    <property type="match status" value="1"/>
</dbReference>
<dbReference type="Pfam" id="PF00931">
    <property type="entry name" value="NB-ARC"/>
    <property type="match status" value="1"/>
</dbReference>
<evidence type="ECO:0000256" key="2">
    <source>
        <dbReference type="ARBA" id="ARBA00023015"/>
    </source>
</evidence>
<accession>A0ABX1FSS8</accession>
<dbReference type="CDD" id="cd15831">
    <property type="entry name" value="BTAD"/>
    <property type="match status" value="1"/>
</dbReference>
<dbReference type="Gene3D" id="3.40.50.300">
    <property type="entry name" value="P-loop containing nucleotide triphosphate hydrolases"/>
    <property type="match status" value="1"/>
</dbReference>
<comment type="caution">
    <text evidence="8">The sequence shown here is derived from an EMBL/GenBank/DDBJ whole genome shotgun (WGS) entry which is preliminary data.</text>
</comment>
<comment type="similarity">
    <text evidence="1">Belongs to the AfsR/DnrI/RedD regulatory family.</text>
</comment>
<dbReference type="InterPro" id="IPR002182">
    <property type="entry name" value="NB-ARC"/>
</dbReference>
<evidence type="ECO:0000256" key="5">
    <source>
        <dbReference type="PROSITE-ProRule" id="PRU00339"/>
    </source>
</evidence>
<protein>
    <submittedName>
        <fullName evidence="8">Tetratricopeptide repeat protein</fullName>
    </submittedName>
</protein>
<reference evidence="8 9" key="1">
    <citation type="submission" date="2019-08" db="EMBL/GenBank/DDBJ databases">
        <title>Lentzea from Indian Himalayas.</title>
        <authorList>
            <person name="Mandal S."/>
            <person name="Mallick Gupta A."/>
            <person name="Maiti P.K."/>
            <person name="Sarkar J."/>
            <person name="Mandal S."/>
        </authorList>
    </citation>
    <scope>NUCLEOTIDE SEQUENCE [LARGE SCALE GENOMIC DNA]</scope>
    <source>
        <strain evidence="8 9">PSKA42</strain>
    </source>
</reference>
<dbReference type="PANTHER" id="PTHR35807">
    <property type="entry name" value="TRANSCRIPTIONAL REGULATOR REDD-RELATED"/>
    <property type="match status" value="1"/>
</dbReference>
<gene>
    <name evidence="8" type="ORF">FXN61_37325</name>
</gene>
<dbReference type="PANTHER" id="PTHR35807:SF1">
    <property type="entry name" value="TRANSCRIPTIONAL REGULATOR REDD"/>
    <property type="match status" value="1"/>
</dbReference>
<dbReference type="PRINTS" id="PR00364">
    <property type="entry name" value="DISEASERSIST"/>
</dbReference>
<dbReference type="InterPro" id="IPR005158">
    <property type="entry name" value="BTAD"/>
</dbReference>
<keyword evidence="9" id="KW-1185">Reference proteome</keyword>
<dbReference type="Gene3D" id="1.10.10.10">
    <property type="entry name" value="Winged helix-like DNA-binding domain superfamily/Winged helix DNA-binding domain"/>
    <property type="match status" value="2"/>
</dbReference>
<dbReference type="InterPro" id="IPR001867">
    <property type="entry name" value="OmpR/PhoB-type_DNA-bd"/>
</dbReference>
<keyword evidence="4" id="KW-0804">Transcription</keyword>
<evidence type="ECO:0000313" key="9">
    <source>
        <dbReference type="Proteomes" id="UP001515943"/>
    </source>
</evidence>
<evidence type="ECO:0000256" key="3">
    <source>
        <dbReference type="ARBA" id="ARBA00023125"/>
    </source>
</evidence>
<dbReference type="Proteomes" id="UP001515943">
    <property type="component" value="Unassembled WGS sequence"/>
</dbReference>
<keyword evidence="5" id="KW-0802">TPR repeat</keyword>
<evidence type="ECO:0000256" key="4">
    <source>
        <dbReference type="ARBA" id="ARBA00023163"/>
    </source>
</evidence>
<dbReference type="SUPFAM" id="SSF46894">
    <property type="entry name" value="C-terminal effector domain of the bipartite response regulators"/>
    <property type="match status" value="1"/>
</dbReference>
<dbReference type="InterPro" id="IPR051677">
    <property type="entry name" value="AfsR-DnrI-RedD_regulator"/>
</dbReference>
<dbReference type="Gene3D" id="1.25.40.10">
    <property type="entry name" value="Tetratricopeptide repeat domain"/>
    <property type="match status" value="3"/>
</dbReference>
<keyword evidence="2" id="KW-0805">Transcription regulation</keyword>
<dbReference type="SMART" id="SM01043">
    <property type="entry name" value="BTAD"/>
    <property type="match status" value="1"/>
</dbReference>
<dbReference type="RefSeq" id="WP_167978745.1">
    <property type="nucleotide sequence ID" value="NZ_VSRL01000221.1"/>
</dbReference>
<evidence type="ECO:0000256" key="6">
    <source>
        <dbReference type="PROSITE-ProRule" id="PRU01091"/>
    </source>
</evidence>
<dbReference type="Pfam" id="PF13424">
    <property type="entry name" value="TPR_12"/>
    <property type="match status" value="2"/>
</dbReference>
<dbReference type="SMART" id="SM00028">
    <property type="entry name" value="TPR"/>
    <property type="match status" value="7"/>
</dbReference>
<feature type="domain" description="OmpR/PhoB-type" evidence="7">
    <location>
        <begin position="1"/>
        <end position="93"/>
    </location>
</feature>
<dbReference type="Pfam" id="PF00486">
    <property type="entry name" value="Trans_reg_C"/>
    <property type="match status" value="1"/>
</dbReference>
<organism evidence="8 9">
    <name type="scientific">Lentzea indica</name>
    <dbReference type="NCBI Taxonomy" id="2604800"/>
    <lineage>
        <taxon>Bacteria</taxon>
        <taxon>Bacillati</taxon>
        <taxon>Actinomycetota</taxon>
        <taxon>Actinomycetes</taxon>
        <taxon>Pseudonocardiales</taxon>
        <taxon>Pseudonocardiaceae</taxon>
        <taxon>Lentzea</taxon>
    </lineage>
</organism>
<proteinExistence type="inferred from homology"/>
<sequence>MKVDIRLLGHVQARIGGRAVELGAAQQRCVLVALVVEPGRPVSADQLVHRVWGDRVPATARGTLRTYLTRLRKVFGGTDVAIVRRAGGYVFEVDAEAVDLHRFRDLVSRARFEGEHADALFDRALALWNGEPFSGLDTPWINEVRDTVTGEHWAAQLDHADARLRQGRHAELVTDLVAWSHDHPLDERLAGQLILALYRCGRQAEALEHYRRVREQLAEELGVDPGPELRRLHQRILEVDVALSEPATAAALRQLPGAVPHFAGRAAELGVLTAWSETAARHPDTVSIMCVSGIPGVGKTCLAVAWARRHSDRFPDGQLYVNLRGFDQDGTPMPPAQAVRGFLEAFQVPPQKIPADPDAQAALYRSLVEGKRMLVVLDNARDTEHVRALLPRSPSCLVLVTSRHQLTGLVVREQARQITLDTLSPAEALDLLTAFLGADRIAAEREAASELAVRCGHLPLALSIAGARAQAVPGLPLASLVAEMASQRLGALSTDGPDTDLRSVFSWSYHALPASAARLFRQLAAHPGPDIAVATAAALADVTDAEARVALAELAQANLVQQHKPGRYQLHDLLRAYADEVARATDSDADRHAAAIRCQDYYLDTTQAAMSLVDPRAAQLPVEMDREAALEWLDSEYRNLLASAAHGTPEHAWRIPVVLQYYFDIRGRVDDWLETHHAALAFADGDDKASATIHKNLAVAYWLTTHFDEALQHNELALALFHRSGDLAGEGEMLNLRGLIEERRGRYHDAIKYLREALELRFATGERRGPAVTLQNLGNVLDMVGRYDEAIEHYQRALPIFRELGERRGVAIVLANTGMVQRRAGRYEEALESYRAATTFTEATDHWVAGNTMNGMGTVLNRLGRNEEALTHLLEALRLMRQVGDRACESAILNNLGVAHRALGSPDQALVHHRESLALAADAQHRHEEATAHDGIAQVIVATEPESARDHWARALAIYEELGAPETDEVRQSLAGLSGL</sequence>
<dbReference type="PROSITE" id="PS50293">
    <property type="entry name" value="TPR_REGION"/>
    <property type="match status" value="1"/>
</dbReference>
<dbReference type="Pfam" id="PF03704">
    <property type="entry name" value="BTAD"/>
    <property type="match status" value="1"/>
</dbReference>